<dbReference type="InterPro" id="IPR000945">
    <property type="entry name" value="DBH-like"/>
</dbReference>
<accession>A0A6J6T1Q4</accession>
<feature type="domain" description="Copper type II ascorbate-dependent monooxygenase C-terminal" evidence="4">
    <location>
        <begin position="287"/>
        <end position="393"/>
    </location>
</feature>
<dbReference type="GO" id="GO:0004500">
    <property type="term" value="F:dopamine beta-monooxygenase activity"/>
    <property type="evidence" value="ECO:0007669"/>
    <property type="project" value="InterPro"/>
</dbReference>
<evidence type="ECO:0000256" key="1">
    <source>
        <dbReference type="ARBA" id="ARBA00023157"/>
    </source>
</evidence>
<dbReference type="Gene3D" id="2.60.120.230">
    <property type="match status" value="1"/>
</dbReference>
<dbReference type="PANTHER" id="PTHR10157">
    <property type="entry name" value="DOPAMINE BETA HYDROXYLASE RELATED"/>
    <property type="match status" value="1"/>
</dbReference>
<dbReference type="PANTHER" id="PTHR10157:SF23">
    <property type="entry name" value="MOXD1 HOMOLOG 1"/>
    <property type="match status" value="1"/>
</dbReference>
<dbReference type="InterPro" id="IPR000323">
    <property type="entry name" value="Cu2_ascorb_mOase_N"/>
</dbReference>
<reference evidence="5" key="1">
    <citation type="submission" date="2020-05" db="EMBL/GenBank/DDBJ databases">
        <authorList>
            <person name="Chiriac C."/>
            <person name="Salcher M."/>
            <person name="Ghai R."/>
            <person name="Kavagutti S V."/>
        </authorList>
    </citation>
    <scope>NUCLEOTIDE SEQUENCE</scope>
</reference>
<dbReference type="Gene3D" id="2.60.120.310">
    <property type="entry name" value="Copper type II, ascorbate-dependent monooxygenase, N-terminal domain"/>
    <property type="match status" value="1"/>
</dbReference>
<proteinExistence type="predicted"/>
<feature type="domain" description="Copper type II ascorbate-dependent monooxygenase N-terminal" evidence="3">
    <location>
        <begin position="113"/>
        <end position="203"/>
    </location>
</feature>
<dbReference type="InterPro" id="IPR014784">
    <property type="entry name" value="Cu2_ascorb_mOase-like_C"/>
</dbReference>
<dbReference type="Pfam" id="PF01082">
    <property type="entry name" value="Cu2_monooxygen"/>
    <property type="match status" value="1"/>
</dbReference>
<name>A0A6J6T1Q4_9ZZZZ</name>
<dbReference type="GO" id="GO:0005507">
    <property type="term" value="F:copper ion binding"/>
    <property type="evidence" value="ECO:0007669"/>
    <property type="project" value="InterPro"/>
</dbReference>
<evidence type="ECO:0000256" key="2">
    <source>
        <dbReference type="ARBA" id="ARBA00023180"/>
    </source>
</evidence>
<dbReference type="EMBL" id="CAEZYQ010000008">
    <property type="protein sequence ID" value="CAB4740908.1"/>
    <property type="molecule type" value="Genomic_DNA"/>
</dbReference>
<evidence type="ECO:0000259" key="4">
    <source>
        <dbReference type="Pfam" id="PF03712"/>
    </source>
</evidence>
<dbReference type="AlphaFoldDB" id="A0A6J6T1Q4"/>
<dbReference type="InterPro" id="IPR008977">
    <property type="entry name" value="PHM/PNGase_F_dom_sf"/>
</dbReference>
<organism evidence="5">
    <name type="scientific">freshwater metagenome</name>
    <dbReference type="NCBI Taxonomy" id="449393"/>
    <lineage>
        <taxon>unclassified sequences</taxon>
        <taxon>metagenomes</taxon>
        <taxon>ecological metagenomes</taxon>
    </lineage>
</organism>
<dbReference type="InterPro" id="IPR024548">
    <property type="entry name" value="Cu2_monoox_C"/>
</dbReference>
<keyword evidence="1" id="KW-1015">Disulfide bond</keyword>
<sequence length="409" mass="44558">MSRRLAALVAALLLAVVGTVAVAATWDRIDRRTGSAADVLEPPAPPEVAAQQLRSVEPGKRLPLREGERRMTLEMDAAYTPSAPTGTGTDDYRCFLLDPGLEEDVWLTGSQVLPGNPDVVHHVILFEVEPDQVAAAEEQDAQTVDPGWTCFGGTGLEGDFARLTDANWLAAWAPGGDETRTPDGLGTRLEAGSRVVMQVHYNLLQGAAPDTSATQLRWMPGERDLDALHTYLMPAPVELPCRAARDDGPLCDRDAAMADLRERFGGAAFTADALHLLCGELEEPSETTTCTRRVSQEMTIHGVAGHMHLLGREISVVANEGTDRERTLLDIDLWDFDDQGSRRIEPATLQPGDTLTVTCRHEQWLRDKLPAFDGQEQDRYVLWGEGSTDEMCLGTLQVTYASGEPSSAF</sequence>
<protein>
    <submittedName>
        <fullName evidence="5">Unannotated protein</fullName>
    </submittedName>
</protein>
<dbReference type="InterPro" id="IPR036939">
    <property type="entry name" value="Cu2_ascorb_mOase_N_sf"/>
</dbReference>
<keyword evidence="2" id="KW-0325">Glycoprotein</keyword>
<dbReference type="Pfam" id="PF03712">
    <property type="entry name" value="Cu2_monoox_C"/>
    <property type="match status" value="1"/>
</dbReference>
<evidence type="ECO:0000313" key="5">
    <source>
        <dbReference type="EMBL" id="CAB4740908.1"/>
    </source>
</evidence>
<evidence type="ECO:0000259" key="3">
    <source>
        <dbReference type="Pfam" id="PF01082"/>
    </source>
</evidence>
<dbReference type="SUPFAM" id="SSF49742">
    <property type="entry name" value="PHM/PNGase F"/>
    <property type="match status" value="2"/>
</dbReference>
<gene>
    <name evidence="5" type="ORF">UFOPK2761_01269</name>
</gene>